<name>A0A6N2RT27_9FIRM</name>
<protein>
    <submittedName>
        <fullName evidence="2">Uncharacterized protein</fullName>
    </submittedName>
</protein>
<accession>A0A6N2RT27</accession>
<evidence type="ECO:0000313" key="2">
    <source>
        <dbReference type="EMBL" id="VYS82680.1"/>
    </source>
</evidence>
<keyword evidence="1" id="KW-1133">Transmembrane helix</keyword>
<sequence>MRKTNPQIRKVGAAGPDQKTAFVNEAASKADLQRMIDRFRAGDWPFLLLETEQCRISINTLDAPEGNCAVTIILKLHGQWKALTKAFPTELGVSMLLDCYEQGCLHRDFNGWYDATNNFQNSVQDVRNSVEEAPSALRPGSQINRETAEMKKTNPLYVLAWYVPPILLISALFMFLVRVDASERFLDFLTLLLVLLIVAIPICVPILMKKRMEKRAAVLEKDFPNINYKFTSHNCVLYLDTEGGHVGVVWKNNPSRLQMADPAQITDIRTNNGQQLRGTSLVSCQFRLDGKKVKIYTLRISGGQLSMKHPRVMEAIAKADQLGETLRAVQTQRGV</sequence>
<organism evidence="2">
    <name type="scientific">uncultured Anaerotruncus sp</name>
    <dbReference type="NCBI Taxonomy" id="905011"/>
    <lineage>
        <taxon>Bacteria</taxon>
        <taxon>Bacillati</taxon>
        <taxon>Bacillota</taxon>
        <taxon>Clostridia</taxon>
        <taxon>Eubacteriales</taxon>
        <taxon>Oscillospiraceae</taxon>
        <taxon>Anaerotruncus</taxon>
        <taxon>environmental samples</taxon>
    </lineage>
</organism>
<gene>
    <name evidence="2" type="ORF">AULFYP135_00531</name>
</gene>
<keyword evidence="1" id="KW-0472">Membrane</keyword>
<feature type="transmembrane region" description="Helical" evidence="1">
    <location>
        <begin position="156"/>
        <end position="176"/>
    </location>
</feature>
<dbReference type="EMBL" id="CACRSL010000003">
    <property type="protein sequence ID" value="VYS82680.1"/>
    <property type="molecule type" value="Genomic_DNA"/>
</dbReference>
<reference evidence="2" key="1">
    <citation type="submission" date="2019-11" db="EMBL/GenBank/DDBJ databases">
        <authorList>
            <person name="Feng L."/>
        </authorList>
    </citation>
    <scope>NUCLEOTIDE SEQUENCE</scope>
    <source>
        <strain evidence="2">AundefinedLFYP135</strain>
    </source>
</reference>
<proteinExistence type="predicted"/>
<evidence type="ECO:0000256" key="1">
    <source>
        <dbReference type="SAM" id="Phobius"/>
    </source>
</evidence>
<dbReference type="AlphaFoldDB" id="A0A6N2RT27"/>
<keyword evidence="1" id="KW-0812">Transmembrane</keyword>
<feature type="transmembrane region" description="Helical" evidence="1">
    <location>
        <begin position="188"/>
        <end position="208"/>
    </location>
</feature>